<dbReference type="InterPro" id="IPR029058">
    <property type="entry name" value="AB_hydrolase_fold"/>
</dbReference>
<accession>A0A853F9G2</accession>
<dbReference type="RefSeq" id="WP_129969713.1">
    <property type="nucleotide sequence ID" value="NZ_JACCEW010000003.1"/>
</dbReference>
<dbReference type="EMBL" id="JACCEW010000003">
    <property type="protein sequence ID" value="NYT37325.1"/>
    <property type="molecule type" value="Genomic_DNA"/>
</dbReference>
<gene>
    <name evidence="9" type="primary">fghA</name>
    <name evidence="9" type="ORF">H0A68_10615</name>
</gene>
<proteinExistence type="inferred from homology"/>
<keyword evidence="4 8" id="KW-0378">Hydrolase</keyword>
<dbReference type="InterPro" id="IPR014186">
    <property type="entry name" value="S-formylglutathione_hydrol"/>
</dbReference>
<dbReference type="Pfam" id="PF00756">
    <property type="entry name" value="Esterase"/>
    <property type="match status" value="1"/>
</dbReference>
<dbReference type="FunFam" id="3.40.50.1820:FF:000002">
    <property type="entry name" value="S-formylglutathione hydrolase"/>
    <property type="match status" value="1"/>
</dbReference>
<keyword evidence="10" id="KW-1185">Reference proteome</keyword>
<organism evidence="9 10">
    <name type="scientific">Allopusillimonas soli</name>
    <dbReference type="NCBI Taxonomy" id="659016"/>
    <lineage>
        <taxon>Bacteria</taxon>
        <taxon>Pseudomonadati</taxon>
        <taxon>Pseudomonadota</taxon>
        <taxon>Betaproteobacteria</taxon>
        <taxon>Burkholderiales</taxon>
        <taxon>Alcaligenaceae</taxon>
        <taxon>Allopusillimonas</taxon>
    </lineage>
</organism>
<evidence type="ECO:0000256" key="6">
    <source>
        <dbReference type="NCBIfam" id="TIGR02821"/>
    </source>
</evidence>
<dbReference type="EC" id="3.1.2.12" evidence="2 6"/>
<name>A0A853F9G2_9BURK</name>
<comment type="catalytic activity">
    <reaction evidence="5 8">
        <text>S-formylglutathione + H2O = formate + glutathione + H(+)</text>
        <dbReference type="Rhea" id="RHEA:14961"/>
        <dbReference type="ChEBI" id="CHEBI:15377"/>
        <dbReference type="ChEBI" id="CHEBI:15378"/>
        <dbReference type="ChEBI" id="CHEBI:15740"/>
        <dbReference type="ChEBI" id="CHEBI:57688"/>
        <dbReference type="ChEBI" id="CHEBI:57925"/>
        <dbReference type="EC" id="3.1.2.12"/>
    </reaction>
</comment>
<reference evidence="9 10" key="1">
    <citation type="submission" date="2020-07" db="EMBL/GenBank/DDBJ databases">
        <title>Taxonomic revisions and descriptions of new bacterial species based on genomic comparisons in the high-G+C-content subgroup of the family Alcaligenaceae.</title>
        <authorList>
            <person name="Szabo A."/>
            <person name="Felfoldi T."/>
        </authorList>
    </citation>
    <scope>NUCLEOTIDE SEQUENCE [LARGE SCALE GENOMIC DNA]</scope>
    <source>
        <strain evidence="9 10">DSM 25264</strain>
    </source>
</reference>
<feature type="active site" description="Charge relay system" evidence="7">
    <location>
        <position position="228"/>
    </location>
</feature>
<dbReference type="Proteomes" id="UP000580517">
    <property type="component" value="Unassembled WGS sequence"/>
</dbReference>
<evidence type="ECO:0000256" key="3">
    <source>
        <dbReference type="ARBA" id="ARBA00022487"/>
    </source>
</evidence>
<dbReference type="GO" id="GO:0018738">
    <property type="term" value="F:S-formylglutathione hydrolase activity"/>
    <property type="evidence" value="ECO:0007669"/>
    <property type="project" value="UniProtKB-UniRule"/>
</dbReference>
<keyword evidence="3 8" id="KW-0719">Serine esterase</keyword>
<dbReference type="GO" id="GO:0046294">
    <property type="term" value="P:formaldehyde catabolic process"/>
    <property type="evidence" value="ECO:0007669"/>
    <property type="project" value="InterPro"/>
</dbReference>
<dbReference type="PANTHER" id="PTHR10061:SF0">
    <property type="entry name" value="S-FORMYLGLUTATHIONE HYDROLASE"/>
    <property type="match status" value="1"/>
</dbReference>
<evidence type="ECO:0000256" key="5">
    <source>
        <dbReference type="ARBA" id="ARBA00047590"/>
    </source>
</evidence>
<evidence type="ECO:0000256" key="7">
    <source>
        <dbReference type="PIRSR" id="PIRSR614186-1"/>
    </source>
</evidence>
<dbReference type="NCBIfam" id="TIGR02821">
    <property type="entry name" value="fghA_ester_D"/>
    <property type="match status" value="1"/>
</dbReference>
<feature type="active site" description="Charge relay system" evidence="7">
    <location>
        <position position="261"/>
    </location>
</feature>
<dbReference type="GO" id="GO:0005829">
    <property type="term" value="C:cytosol"/>
    <property type="evidence" value="ECO:0007669"/>
    <property type="project" value="TreeGrafter"/>
</dbReference>
<comment type="function">
    <text evidence="8">Serine hydrolase involved in the detoxification of formaldehyde.</text>
</comment>
<dbReference type="InterPro" id="IPR000801">
    <property type="entry name" value="Esterase-like"/>
</dbReference>
<dbReference type="AlphaFoldDB" id="A0A853F9G2"/>
<comment type="similarity">
    <text evidence="1 8">Belongs to the esterase D family.</text>
</comment>
<evidence type="ECO:0000313" key="10">
    <source>
        <dbReference type="Proteomes" id="UP000580517"/>
    </source>
</evidence>
<dbReference type="OrthoDB" id="9782200at2"/>
<dbReference type="SUPFAM" id="SSF53474">
    <property type="entry name" value="alpha/beta-Hydrolases"/>
    <property type="match status" value="1"/>
</dbReference>
<dbReference type="Gene3D" id="3.40.50.1820">
    <property type="entry name" value="alpha/beta hydrolase"/>
    <property type="match status" value="1"/>
</dbReference>
<sequence length="285" mass="31371">MHTLDIVSEHRCFDGIQRYYSHVSRSVGLPMRFSVYLPPQAEEGPVPVLFYLAGLTCTEETFMIKAGAQRFAAQHGLMLVAPDTSPRGAGIPGEDDDWDLGTGAGFYLDATQAPWSGHYRMDSYISDELFGIVTSQLPGNADRAGIFGHSMGGHGALVLAQKYRGRFQSVSAFAPIAAPTRCPWGEKAFGAYLGPDRQTWAQYDASLLMEQSQCPFPQGILIDQGLADGFLAEQLHPQAFEAACAQAQQPLILRRHDGYDHGYYFIATFMEDHMAFHAERLARSA</sequence>
<comment type="caution">
    <text evidence="9">The sequence shown here is derived from an EMBL/GenBank/DDBJ whole genome shotgun (WGS) entry which is preliminary data.</text>
</comment>
<evidence type="ECO:0000256" key="1">
    <source>
        <dbReference type="ARBA" id="ARBA00005622"/>
    </source>
</evidence>
<protein>
    <recommendedName>
        <fullName evidence="2 6">S-formylglutathione hydrolase</fullName>
        <ecNumber evidence="2 6">3.1.2.12</ecNumber>
    </recommendedName>
</protein>
<evidence type="ECO:0000256" key="2">
    <source>
        <dbReference type="ARBA" id="ARBA00012479"/>
    </source>
</evidence>
<evidence type="ECO:0000256" key="4">
    <source>
        <dbReference type="ARBA" id="ARBA00022801"/>
    </source>
</evidence>
<dbReference type="PANTHER" id="PTHR10061">
    <property type="entry name" value="S-FORMYLGLUTATHIONE HYDROLASE"/>
    <property type="match status" value="1"/>
</dbReference>
<feature type="active site" description="Charge relay system" evidence="7">
    <location>
        <position position="150"/>
    </location>
</feature>
<evidence type="ECO:0000256" key="8">
    <source>
        <dbReference type="RuleBase" id="RU363068"/>
    </source>
</evidence>
<evidence type="ECO:0000313" key="9">
    <source>
        <dbReference type="EMBL" id="NYT37325.1"/>
    </source>
</evidence>
<dbReference type="GO" id="GO:0052689">
    <property type="term" value="F:carboxylic ester hydrolase activity"/>
    <property type="evidence" value="ECO:0007669"/>
    <property type="project" value="UniProtKB-KW"/>
</dbReference>